<gene>
    <name evidence="2" type="ORF">BDW59DRAFT_156534</name>
</gene>
<feature type="compositionally biased region" description="Low complexity" evidence="1">
    <location>
        <begin position="73"/>
        <end position="84"/>
    </location>
</feature>
<sequence>MPTRIILVPARISATLLERVAIEYDSDMESIVSEDDDVSSWEGLPSPVGSGEEEGGEESEGSSLESVVRDESSLLSDSSDASSANMVSKEGAEEAAAPRGVKRKASEAGFEEGPTPRIHIPPMGMWIFGERFGDEEMLRRRRAWWDTVLI</sequence>
<feature type="compositionally biased region" description="Acidic residues" evidence="1">
    <location>
        <begin position="51"/>
        <end position="60"/>
    </location>
</feature>
<name>A0ABR4J112_9EURO</name>
<comment type="caution">
    <text evidence="2">The sequence shown here is derived from an EMBL/GenBank/DDBJ whole genome shotgun (WGS) entry which is preliminary data.</text>
</comment>
<evidence type="ECO:0000256" key="1">
    <source>
        <dbReference type="SAM" id="MobiDB-lite"/>
    </source>
</evidence>
<accession>A0ABR4J112</accession>
<organism evidence="2 3">
    <name type="scientific">Aspergillus cavernicola</name>
    <dbReference type="NCBI Taxonomy" id="176166"/>
    <lineage>
        <taxon>Eukaryota</taxon>
        <taxon>Fungi</taxon>
        <taxon>Dikarya</taxon>
        <taxon>Ascomycota</taxon>
        <taxon>Pezizomycotina</taxon>
        <taxon>Eurotiomycetes</taxon>
        <taxon>Eurotiomycetidae</taxon>
        <taxon>Eurotiales</taxon>
        <taxon>Aspergillaceae</taxon>
        <taxon>Aspergillus</taxon>
        <taxon>Aspergillus subgen. Nidulantes</taxon>
    </lineage>
</organism>
<reference evidence="2 3" key="1">
    <citation type="submission" date="2024-07" db="EMBL/GenBank/DDBJ databases">
        <title>Section-level genome sequencing and comparative genomics of Aspergillus sections Usti and Cavernicolus.</title>
        <authorList>
            <consortium name="Lawrence Berkeley National Laboratory"/>
            <person name="Nybo J.L."/>
            <person name="Vesth T.C."/>
            <person name="Theobald S."/>
            <person name="Frisvad J.C."/>
            <person name="Larsen T.O."/>
            <person name="Kjaerboelling I."/>
            <person name="Rothschild-Mancinelli K."/>
            <person name="Lyhne E.K."/>
            <person name="Kogle M.E."/>
            <person name="Barry K."/>
            <person name="Clum A."/>
            <person name="Na H."/>
            <person name="Ledsgaard L."/>
            <person name="Lin J."/>
            <person name="Lipzen A."/>
            <person name="Kuo A."/>
            <person name="Riley R."/>
            <person name="Mondo S."/>
            <person name="LaButti K."/>
            <person name="Haridas S."/>
            <person name="Pangalinan J."/>
            <person name="Salamov A.A."/>
            <person name="Simmons B.A."/>
            <person name="Magnuson J.K."/>
            <person name="Chen J."/>
            <person name="Drula E."/>
            <person name="Henrissat B."/>
            <person name="Wiebenga A."/>
            <person name="Lubbers R.J."/>
            <person name="Gomes A.C."/>
            <person name="Makela M.R."/>
            <person name="Stajich J."/>
            <person name="Grigoriev I.V."/>
            <person name="Mortensen U.H."/>
            <person name="De vries R.P."/>
            <person name="Baker S.E."/>
            <person name="Andersen M.R."/>
        </authorList>
    </citation>
    <scope>NUCLEOTIDE SEQUENCE [LARGE SCALE GENOMIC DNA]</scope>
    <source>
        <strain evidence="2 3">CBS 600.67</strain>
    </source>
</reference>
<feature type="compositionally biased region" description="Acidic residues" evidence="1">
    <location>
        <begin position="29"/>
        <end position="39"/>
    </location>
</feature>
<feature type="compositionally biased region" description="Low complexity" evidence="1">
    <location>
        <begin position="40"/>
        <end position="50"/>
    </location>
</feature>
<keyword evidence="3" id="KW-1185">Reference proteome</keyword>
<evidence type="ECO:0000313" key="2">
    <source>
        <dbReference type="EMBL" id="KAL2833733.1"/>
    </source>
</evidence>
<protein>
    <submittedName>
        <fullName evidence="2">Uncharacterized protein</fullName>
    </submittedName>
</protein>
<evidence type="ECO:0000313" key="3">
    <source>
        <dbReference type="Proteomes" id="UP001610335"/>
    </source>
</evidence>
<feature type="region of interest" description="Disordered" evidence="1">
    <location>
        <begin position="29"/>
        <end position="119"/>
    </location>
</feature>
<dbReference type="Proteomes" id="UP001610335">
    <property type="component" value="Unassembled WGS sequence"/>
</dbReference>
<proteinExistence type="predicted"/>
<dbReference type="EMBL" id="JBFXLS010000003">
    <property type="protein sequence ID" value="KAL2833733.1"/>
    <property type="molecule type" value="Genomic_DNA"/>
</dbReference>